<reference evidence="1" key="1">
    <citation type="submission" date="2017-11" db="EMBL/GenBank/DDBJ databases">
        <authorList>
            <person name="Kajale S.C."/>
            <person name="Sharma A."/>
        </authorList>
    </citation>
    <scope>NUCLEOTIDE SEQUENCE</scope>
    <source>
        <strain evidence="1">LS1_42</strain>
    </source>
</reference>
<evidence type="ECO:0000313" key="1">
    <source>
        <dbReference type="EMBL" id="TYL38779.1"/>
    </source>
</evidence>
<sequence>MQIECLFFGPFREDVGEKTVHYETTADTVGELLRELEAEFPSLEGRLVNDEGTGLAGRTVVTKDTKNVTHLEGLETPLEEDSVIRLVPSVYGG</sequence>
<dbReference type="OrthoDB" id="134663at2157"/>
<dbReference type="RefSeq" id="WP_148857780.1">
    <property type="nucleotide sequence ID" value="NZ_PHNJ01000004.1"/>
</dbReference>
<dbReference type="PANTHER" id="PTHR38031">
    <property type="entry name" value="SULFUR CARRIER PROTEIN SLR0821-RELATED"/>
    <property type="match status" value="1"/>
</dbReference>
<dbReference type="EMBL" id="PHNJ01000004">
    <property type="protein sequence ID" value="TYL38779.1"/>
    <property type="molecule type" value="Genomic_DNA"/>
</dbReference>
<gene>
    <name evidence="1" type="ORF">CV102_09700</name>
</gene>
<keyword evidence="2" id="KW-1185">Reference proteome</keyword>
<dbReference type="SUPFAM" id="SSF54285">
    <property type="entry name" value="MoaD/ThiS"/>
    <property type="match status" value="1"/>
</dbReference>
<dbReference type="InterPro" id="IPR016155">
    <property type="entry name" value="Mopterin_synth/thiamin_S_b"/>
</dbReference>
<evidence type="ECO:0000313" key="2">
    <source>
        <dbReference type="Proteomes" id="UP000766904"/>
    </source>
</evidence>
<dbReference type="InterPro" id="IPR052045">
    <property type="entry name" value="Sulfur_Carrier/Prot_Modifier"/>
</dbReference>
<dbReference type="Proteomes" id="UP000766904">
    <property type="component" value="Unassembled WGS sequence"/>
</dbReference>
<comment type="caution">
    <text evidence="1">The sequence shown here is derived from an EMBL/GenBank/DDBJ whole genome shotgun (WGS) entry which is preliminary data.</text>
</comment>
<name>A0A8J8Q4J1_9EURY</name>
<dbReference type="NCBIfam" id="NF041918">
    <property type="entry name" value="SAMP1"/>
    <property type="match status" value="1"/>
</dbReference>
<dbReference type="InterPro" id="IPR012675">
    <property type="entry name" value="Beta-grasp_dom_sf"/>
</dbReference>
<organism evidence="1 2">
    <name type="scientific">Natronococcus pandeyae</name>
    <dbReference type="NCBI Taxonomy" id="2055836"/>
    <lineage>
        <taxon>Archaea</taxon>
        <taxon>Methanobacteriati</taxon>
        <taxon>Methanobacteriota</taxon>
        <taxon>Stenosarchaea group</taxon>
        <taxon>Halobacteria</taxon>
        <taxon>Halobacteriales</taxon>
        <taxon>Natrialbaceae</taxon>
        <taxon>Natronococcus</taxon>
    </lineage>
</organism>
<proteinExistence type="predicted"/>
<dbReference type="AlphaFoldDB" id="A0A8J8Q4J1"/>
<dbReference type="Gene3D" id="3.10.20.30">
    <property type="match status" value="1"/>
</dbReference>
<protein>
    <submittedName>
        <fullName evidence="1">Thiamine biosynthesis protein ThiS</fullName>
    </submittedName>
</protein>
<accession>A0A8J8Q4J1</accession>
<dbReference type="PANTHER" id="PTHR38031:SF1">
    <property type="entry name" value="SULFUR CARRIER PROTEIN CYSO"/>
    <property type="match status" value="1"/>
</dbReference>
<dbReference type="Pfam" id="PF02597">
    <property type="entry name" value="ThiS"/>
    <property type="match status" value="1"/>
</dbReference>
<dbReference type="InterPro" id="IPR054834">
    <property type="entry name" value="SAMP1_3"/>
</dbReference>
<dbReference type="InterPro" id="IPR003749">
    <property type="entry name" value="ThiS/MoaD-like"/>
</dbReference>